<dbReference type="Proteomes" id="UP000430975">
    <property type="component" value="Unassembled WGS sequence"/>
</dbReference>
<dbReference type="EMBL" id="WJQT01000007">
    <property type="protein sequence ID" value="MRJ47176.1"/>
    <property type="molecule type" value="Genomic_DNA"/>
</dbReference>
<evidence type="ECO:0000313" key="4">
    <source>
        <dbReference type="EMBL" id="MRJ47176.1"/>
    </source>
</evidence>
<dbReference type="AlphaFoldDB" id="A0A6I2G9N3"/>
<comment type="caution">
    <text evidence="3">The sequence shown here is derived from an EMBL/GenBank/DDBJ whole genome shotgun (WGS) entry which is preliminary data.</text>
</comment>
<evidence type="ECO:0000313" key="2">
    <source>
        <dbReference type="EMBL" id="MRI82230.1"/>
    </source>
</evidence>
<dbReference type="Proteomes" id="UP000440066">
    <property type="component" value="Unassembled WGS sequence"/>
</dbReference>
<sequence>MTSAIIQLESLDCPSCLHKIETTVKALDGVSQEASRAIFNSRKLKVTFDEQLIQLKAIEEAIDDLGYQIEYVKV</sequence>
<keyword evidence="5" id="KW-1185">Reference proteome</keyword>
<dbReference type="SUPFAM" id="SSF55008">
    <property type="entry name" value="HMA, heavy metal-associated domain"/>
    <property type="match status" value="1"/>
</dbReference>
<name>A0A6I2G9N3_9LACT</name>
<feature type="domain" description="HMA" evidence="1">
    <location>
        <begin position="2"/>
        <end position="70"/>
    </location>
</feature>
<gene>
    <name evidence="4" type="ORF">GF867_06325</name>
    <name evidence="3" type="ORF">GIY09_01015</name>
    <name evidence="2" type="ORF">GIY11_09445</name>
</gene>
<dbReference type="Proteomes" id="UP000469870">
    <property type="component" value="Unassembled WGS sequence"/>
</dbReference>
<proteinExistence type="predicted"/>
<evidence type="ECO:0000313" key="5">
    <source>
        <dbReference type="Proteomes" id="UP000430975"/>
    </source>
</evidence>
<evidence type="ECO:0000313" key="3">
    <source>
        <dbReference type="EMBL" id="MRI84480.1"/>
    </source>
</evidence>
<dbReference type="InterPro" id="IPR036163">
    <property type="entry name" value="HMA_dom_sf"/>
</dbReference>
<reference evidence="5 7" key="2">
    <citation type="submission" date="2019-11" db="EMBL/GenBank/DDBJ databases">
        <title>Characterisation of Fundicoccus ignavus gen. nov. sp. nov., a novel genus of the family Aerococcaceae isolated from bulk tank milk.</title>
        <authorList>
            <person name="Siebert A."/>
            <person name="Huptas C."/>
            <person name="Wenning M."/>
            <person name="Scherer S."/>
            <person name="Doll E.V."/>
        </authorList>
    </citation>
    <scope>NUCLEOTIDE SEQUENCE [LARGE SCALE GENOMIC DNA]</scope>
    <source>
        <strain evidence="2 7">DSM 109653</strain>
        <strain evidence="3 5">WS4759</strain>
    </source>
</reference>
<dbReference type="GO" id="GO:0046872">
    <property type="term" value="F:metal ion binding"/>
    <property type="evidence" value="ECO:0007669"/>
    <property type="project" value="InterPro"/>
</dbReference>
<dbReference type="Gene3D" id="3.30.70.100">
    <property type="match status" value="1"/>
</dbReference>
<protein>
    <submittedName>
        <fullName evidence="3">Metal-binding protein</fullName>
    </submittedName>
</protein>
<dbReference type="EMBL" id="WJQR01000009">
    <property type="protein sequence ID" value="MRI82230.1"/>
    <property type="molecule type" value="Genomic_DNA"/>
</dbReference>
<dbReference type="Pfam" id="PF00403">
    <property type="entry name" value="HMA"/>
    <property type="match status" value="1"/>
</dbReference>
<dbReference type="RefSeq" id="WP_153832263.1">
    <property type="nucleotide sequence ID" value="NZ_WJQR01000009.1"/>
</dbReference>
<evidence type="ECO:0000313" key="7">
    <source>
        <dbReference type="Proteomes" id="UP000469870"/>
    </source>
</evidence>
<reference evidence="4 6" key="1">
    <citation type="submission" date="2019-11" db="EMBL/GenBank/DDBJ databases">
        <title>Characterisation of Fundicoccus ignavus gen. nov. sp. nov., a novel genus of the family Aerococcaceae from bulk tank milk.</title>
        <authorList>
            <person name="Siebert A."/>
            <person name="Huptas C."/>
            <person name="Wenning M."/>
            <person name="Scherer S."/>
            <person name="Doll E.V."/>
        </authorList>
    </citation>
    <scope>NUCLEOTIDE SEQUENCE [LARGE SCALE GENOMIC DNA]</scope>
    <source>
        <strain evidence="4 6">DSM 109652</strain>
    </source>
</reference>
<evidence type="ECO:0000259" key="1">
    <source>
        <dbReference type="PROSITE" id="PS50846"/>
    </source>
</evidence>
<dbReference type="PROSITE" id="PS50846">
    <property type="entry name" value="HMA_2"/>
    <property type="match status" value="1"/>
</dbReference>
<organism evidence="3 5">
    <name type="scientific">Fundicoccus ignavus</name>
    <dbReference type="NCBI Taxonomy" id="2664442"/>
    <lineage>
        <taxon>Bacteria</taxon>
        <taxon>Bacillati</taxon>
        <taxon>Bacillota</taxon>
        <taxon>Bacilli</taxon>
        <taxon>Lactobacillales</taxon>
        <taxon>Aerococcaceae</taxon>
        <taxon>Fundicoccus</taxon>
    </lineage>
</organism>
<dbReference type="InterPro" id="IPR006121">
    <property type="entry name" value="HMA_dom"/>
</dbReference>
<accession>A0A6I2G9N3</accession>
<dbReference type="CDD" id="cd00371">
    <property type="entry name" value="HMA"/>
    <property type="match status" value="1"/>
</dbReference>
<evidence type="ECO:0000313" key="6">
    <source>
        <dbReference type="Proteomes" id="UP000440066"/>
    </source>
</evidence>
<dbReference type="EMBL" id="WJQS01000001">
    <property type="protein sequence ID" value="MRI84480.1"/>
    <property type="molecule type" value="Genomic_DNA"/>
</dbReference>